<gene>
    <name evidence="2" type="ORF">SCUD_LOCUS3640</name>
</gene>
<accession>A0A183JLQ9</accession>
<feature type="region of interest" description="Disordered" evidence="1">
    <location>
        <begin position="206"/>
        <end position="277"/>
    </location>
</feature>
<evidence type="ECO:0000313" key="2">
    <source>
        <dbReference type="EMBL" id="VDO83432.1"/>
    </source>
</evidence>
<reference evidence="2 3" key="2">
    <citation type="submission" date="2018-11" db="EMBL/GenBank/DDBJ databases">
        <authorList>
            <consortium name="Pathogen Informatics"/>
        </authorList>
    </citation>
    <scope>NUCLEOTIDE SEQUENCE [LARGE SCALE GENOMIC DNA]</scope>
    <source>
        <strain evidence="2">Dakar</strain>
        <strain evidence="3">Dakar, Senegal</strain>
    </source>
</reference>
<evidence type="ECO:0000256" key="1">
    <source>
        <dbReference type="SAM" id="MobiDB-lite"/>
    </source>
</evidence>
<proteinExistence type="predicted"/>
<protein>
    <submittedName>
        <fullName evidence="4">CARD domain-containing protein</fullName>
    </submittedName>
</protein>
<keyword evidence="3" id="KW-1185">Reference proteome</keyword>
<dbReference type="Proteomes" id="UP000279833">
    <property type="component" value="Unassembled WGS sequence"/>
</dbReference>
<dbReference type="EMBL" id="UZAK01004240">
    <property type="protein sequence ID" value="VDO83432.1"/>
    <property type="molecule type" value="Genomic_DNA"/>
</dbReference>
<dbReference type="WBParaSite" id="SCUD_0000364001-mRNA-1">
    <property type="protein sequence ID" value="SCUD_0000364001-mRNA-1"/>
    <property type="gene ID" value="SCUD_0000364001"/>
</dbReference>
<evidence type="ECO:0000313" key="4">
    <source>
        <dbReference type="WBParaSite" id="SCUD_0000364001-mRNA-1"/>
    </source>
</evidence>
<dbReference type="Pfam" id="PF26019">
    <property type="entry name" value="HTH_TIMELESS"/>
    <property type="match status" value="1"/>
</dbReference>
<dbReference type="STRING" id="6186.A0A183JLQ9"/>
<reference evidence="4" key="1">
    <citation type="submission" date="2016-06" db="UniProtKB">
        <authorList>
            <consortium name="WormBaseParasite"/>
        </authorList>
    </citation>
    <scope>IDENTIFICATION</scope>
</reference>
<dbReference type="AlphaFoldDB" id="A0A183JLQ9"/>
<evidence type="ECO:0000313" key="3">
    <source>
        <dbReference type="Proteomes" id="UP000279833"/>
    </source>
</evidence>
<feature type="compositionally biased region" description="Polar residues" evidence="1">
    <location>
        <begin position="258"/>
        <end position="275"/>
    </location>
</feature>
<name>A0A183JLQ9_9TREM</name>
<sequence>MRQFKDMVLLRATTVNESFLKEFKLFYSKKTIHCTSEHDKELTQLFEAYRHDPVPSGNDLADLLVKHFSDPSKTRRQVIARLIILGLITSAKQLKEIIVRPPEPLSGRNRCLLNNGESSEWTEQEIARLRDIVELHKGSKNMLTEIMNERKVDHDLAVQRCLEQELIMDENRSDKYIPPIRARLDNENQLKTAVYKRKRTKVQNVDMDVSKELKKSKSCKKKFSSTSDDERSMNSSYEEEEKEANTSHNSDSKHNTDENTSPEYINQLVESNRPSDQVDHITYVNHTQDDYTCGAVSPNSESG</sequence>
<organism evidence="4">
    <name type="scientific">Schistosoma curassoni</name>
    <dbReference type="NCBI Taxonomy" id="6186"/>
    <lineage>
        <taxon>Eukaryota</taxon>
        <taxon>Metazoa</taxon>
        <taxon>Spiralia</taxon>
        <taxon>Lophotrochozoa</taxon>
        <taxon>Platyhelminthes</taxon>
        <taxon>Trematoda</taxon>
        <taxon>Digenea</taxon>
        <taxon>Strigeidida</taxon>
        <taxon>Schistosomatoidea</taxon>
        <taxon>Schistosomatidae</taxon>
        <taxon>Schistosoma</taxon>
    </lineage>
</organism>